<feature type="region of interest" description="Disordered" evidence="8">
    <location>
        <begin position="1"/>
        <end position="64"/>
    </location>
</feature>
<dbReference type="InterPro" id="IPR036864">
    <property type="entry name" value="Zn2-C6_fun-type_DNA-bd_sf"/>
</dbReference>
<feature type="compositionally biased region" description="Polar residues" evidence="8">
    <location>
        <begin position="359"/>
        <end position="375"/>
    </location>
</feature>
<dbReference type="FunFam" id="4.10.240.10:FF:000006">
    <property type="entry name" value="Positive regulator of purine utilization"/>
    <property type="match status" value="1"/>
</dbReference>
<evidence type="ECO:0000256" key="6">
    <source>
        <dbReference type="ARBA" id="ARBA00023163"/>
    </source>
</evidence>
<dbReference type="SUPFAM" id="SSF57701">
    <property type="entry name" value="Zn2/Cys6 DNA-binding domain"/>
    <property type="match status" value="1"/>
</dbReference>
<dbReference type="EMBL" id="VIBQ01000014">
    <property type="protein sequence ID" value="KAB8349617.1"/>
    <property type="molecule type" value="Genomic_DNA"/>
</dbReference>
<sequence>MNPPAGRKRARVESHDRGQPTRLDASSSHDGTVWLSEPQSSSVLKSLPSPEQASDPYAYALPPQQAAAPASVSAPKASASSSSSSAFRNVSACNRCRLRKNRCDQNLPSCSACEKAGAKCVGFDPITKREIPRSYVYFLESRTSYLESLLQEHGIPYTPQDSFVLDGQSAPAPHAGLDGEQQVRNHSLSRSNTGQTHDDAMAVAKDEEDRHIDKLVSNIGLVSVQGASAVKSTVSSRSRTTSEPGGRRTSLRTAPTNAVAAGGTSMRDSFFGLHTKPTIQEASFPDRELGLKLVNLYFEHANPQIPILHRGEFMTLFDRVYTPDHKRTSRESYLLNIVFAIGAGIILTSSDRRKDSDSTENSAESVGDSATQNKQYQPEEYHASAIVHLEGFLGSTQGGDRGFGGGLEELQAVLLLAGFALLRPVAPGLWYIIGVAVRLGVDLGLHYEDGVAIEGQEGTKKGSGVDVPSTQGQVNATSERELRRREWVRDLRRRLWWCCYSFDRLVSTCVGRPFGITDQVVTTEFPSTLDDKFISPEGFDSAAGIEAPSYKFVAHHYFQLRLLQSEILQVLQHQQAQRARAITKVASNPYMHTHLPSPFLVKHRSFRDWRSDIDRRLWEWKQSAPTKQDTGVAFQPLFLELNYWQAVIMLYRQSLTTPLALAEEIASVGGDVSSPVSTHVEEQGDEEFVFLKIAEAGQRVLKIYRQLHRVHLVNYTFLATHHLFMAGISFLYAIWHSATVRSHLTLDDVDFTVLAAVSVLDDLIEKCPPAEACRDSFSRMSKATIQMCMSTTGFGPDAIKSSSSKSRHQNAAATAASPATSRQAEQPKVDVYKSAGTDSRPAPRFDMNLRDLFSEEDIARPFGHLDMANFARRRSLAQTRGTLGGGIGSQRQDTNTAEAELIDPSLRQASFERPGGPAPAGEDLSAFMDMDDMDFLDDFAMGNAGYGGNNDTANEGALDLFGIGAMDGTHDWSDGNGVDLFEGFFFGNTGNGQPPSS</sequence>
<keyword evidence="2" id="KW-0479">Metal-binding</keyword>
<dbReference type="GO" id="GO:0008270">
    <property type="term" value="F:zinc ion binding"/>
    <property type="evidence" value="ECO:0007669"/>
    <property type="project" value="InterPro"/>
</dbReference>
<dbReference type="PANTHER" id="PTHR47782:SF1">
    <property type="entry name" value="PYRIMIDINE PATHWAY REGULATORY PROTEIN 1"/>
    <property type="match status" value="1"/>
</dbReference>
<keyword evidence="6" id="KW-0804">Transcription</keyword>
<feature type="compositionally biased region" description="Basic residues" evidence="8">
    <location>
        <begin position="1"/>
        <end position="10"/>
    </location>
</feature>
<evidence type="ECO:0000313" key="10">
    <source>
        <dbReference type="EMBL" id="KAB8349617.1"/>
    </source>
</evidence>
<dbReference type="InterPro" id="IPR007219">
    <property type="entry name" value="XnlR_reg_dom"/>
</dbReference>
<feature type="region of interest" description="Disordered" evidence="8">
    <location>
        <begin position="169"/>
        <end position="197"/>
    </location>
</feature>
<evidence type="ECO:0000256" key="2">
    <source>
        <dbReference type="ARBA" id="ARBA00022723"/>
    </source>
</evidence>
<keyword evidence="11" id="KW-1185">Reference proteome</keyword>
<dbReference type="InterPro" id="IPR001138">
    <property type="entry name" value="Zn2Cys6_DnaBD"/>
</dbReference>
<feature type="region of interest" description="Disordered" evidence="8">
    <location>
        <begin position="352"/>
        <end position="375"/>
    </location>
</feature>
<evidence type="ECO:0000256" key="3">
    <source>
        <dbReference type="ARBA" id="ARBA00022833"/>
    </source>
</evidence>
<proteinExistence type="predicted"/>
<keyword evidence="4" id="KW-0805">Transcription regulation</keyword>
<dbReference type="PROSITE" id="PS50048">
    <property type="entry name" value="ZN2_CY6_FUNGAL_2"/>
    <property type="match status" value="1"/>
</dbReference>
<accession>A0A5N6KW10</accession>
<dbReference type="GO" id="GO:0005634">
    <property type="term" value="C:nucleus"/>
    <property type="evidence" value="ECO:0007669"/>
    <property type="project" value="UniProtKB-SubCell"/>
</dbReference>
<feature type="compositionally biased region" description="Polar residues" evidence="8">
    <location>
        <begin position="37"/>
        <end position="52"/>
    </location>
</feature>
<dbReference type="Pfam" id="PF04082">
    <property type="entry name" value="Fungal_trans"/>
    <property type="match status" value="1"/>
</dbReference>
<reference evidence="10 11" key="1">
    <citation type="submission" date="2019-06" db="EMBL/GenBank/DDBJ databases">
        <title>A chromosomal-level reference genome of Carpinus fangiana (Coryloideae, Betulaceae).</title>
        <authorList>
            <person name="Yang X."/>
            <person name="Wang Z."/>
            <person name="Zhang L."/>
            <person name="Hao G."/>
            <person name="Liu J."/>
            <person name="Yang Y."/>
        </authorList>
    </citation>
    <scope>NUCLEOTIDE SEQUENCE [LARGE SCALE GENOMIC DNA]</scope>
    <source>
        <strain evidence="10">Cfa_2016G</strain>
        <tissue evidence="10">Leaf</tissue>
    </source>
</reference>
<dbReference type="AlphaFoldDB" id="A0A5N6KW10"/>
<keyword evidence="7" id="KW-0539">Nucleus</keyword>
<comment type="subcellular location">
    <subcellularLocation>
        <location evidence="1">Nucleus</location>
    </subcellularLocation>
</comment>
<gene>
    <name evidence="10" type="ORF">FH972_023637</name>
</gene>
<dbReference type="GO" id="GO:0006351">
    <property type="term" value="P:DNA-templated transcription"/>
    <property type="evidence" value="ECO:0007669"/>
    <property type="project" value="InterPro"/>
</dbReference>
<name>A0A5N6KW10_9ROSI</name>
<dbReference type="Pfam" id="PF00172">
    <property type="entry name" value="Zn_clus"/>
    <property type="match status" value="1"/>
</dbReference>
<dbReference type="PROSITE" id="PS00463">
    <property type="entry name" value="ZN2_CY6_FUNGAL_1"/>
    <property type="match status" value="1"/>
</dbReference>
<protein>
    <recommendedName>
        <fullName evidence="9">Zn(2)-C6 fungal-type domain-containing protein</fullName>
    </recommendedName>
</protein>
<dbReference type="GO" id="GO:0045944">
    <property type="term" value="P:positive regulation of transcription by RNA polymerase II"/>
    <property type="evidence" value="ECO:0007669"/>
    <property type="project" value="TreeGrafter"/>
</dbReference>
<dbReference type="GO" id="GO:0000981">
    <property type="term" value="F:DNA-binding transcription factor activity, RNA polymerase II-specific"/>
    <property type="evidence" value="ECO:0007669"/>
    <property type="project" value="InterPro"/>
</dbReference>
<feature type="region of interest" description="Disordered" evidence="8">
    <location>
        <begin position="230"/>
        <end position="259"/>
    </location>
</feature>
<evidence type="ECO:0000256" key="8">
    <source>
        <dbReference type="SAM" id="MobiDB-lite"/>
    </source>
</evidence>
<comment type="caution">
    <text evidence="10">The sequence shown here is derived from an EMBL/GenBank/DDBJ whole genome shotgun (WGS) entry which is preliminary data.</text>
</comment>
<dbReference type="GO" id="GO:0043565">
    <property type="term" value="F:sequence-specific DNA binding"/>
    <property type="evidence" value="ECO:0007669"/>
    <property type="project" value="TreeGrafter"/>
</dbReference>
<dbReference type="CDD" id="cd12148">
    <property type="entry name" value="fungal_TF_MHR"/>
    <property type="match status" value="1"/>
</dbReference>
<evidence type="ECO:0000256" key="5">
    <source>
        <dbReference type="ARBA" id="ARBA00023125"/>
    </source>
</evidence>
<dbReference type="Gene3D" id="4.10.240.10">
    <property type="entry name" value="Zn(2)-C6 fungal-type DNA-binding domain"/>
    <property type="match status" value="1"/>
</dbReference>
<dbReference type="CDD" id="cd14723">
    <property type="entry name" value="ZIP_Ppr1"/>
    <property type="match status" value="1"/>
</dbReference>
<feature type="region of interest" description="Disordered" evidence="8">
    <location>
        <begin position="457"/>
        <end position="476"/>
    </location>
</feature>
<dbReference type="PANTHER" id="PTHR47782">
    <property type="entry name" value="ZN(II)2CYS6 TRANSCRIPTION FACTOR (EUROFUNG)-RELATED"/>
    <property type="match status" value="1"/>
</dbReference>
<dbReference type="CDD" id="cd00067">
    <property type="entry name" value="GAL4"/>
    <property type="match status" value="1"/>
</dbReference>
<keyword evidence="5" id="KW-0238">DNA-binding</keyword>
<organism evidence="10 11">
    <name type="scientific">Carpinus fangiana</name>
    <dbReference type="NCBI Taxonomy" id="176857"/>
    <lineage>
        <taxon>Eukaryota</taxon>
        <taxon>Viridiplantae</taxon>
        <taxon>Streptophyta</taxon>
        <taxon>Embryophyta</taxon>
        <taxon>Tracheophyta</taxon>
        <taxon>Spermatophyta</taxon>
        <taxon>Magnoliopsida</taxon>
        <taxon>eudicotyledons</taxon>
        <taxon>Gunneridae</taxon>
        <taxon>Pentapetalae</taxon>
        <taxon>rosids</taxon>
        <taxon>fabids</taxon>
        <taxon>Fagales</taxon>
        <taxon>Betulaceae</taxon>
        <taxon>Carpinus</taxon>
    </lineage>
</organism>
<keyword evidence="3" id="KW-0862">Zinc</keyword>
<evidence type="ECO:0000256" key="1">
    <source>
        <dbReference type="ARBA" id="ARBA00004123"/>
    </source>
</evidence>
<evidence type="ECO:0000259" key="9">
    <source>
        <dbReference type="PROSITE" id="PS50048"/>
    </source>
</evidence>
<feature type="region of interest" description="Disordered" evidence="8">
    <location>
        <begin position="798"/>
        <end position="845"/>
    </location>
</feature>
<evidence type="ECO:0000313" key="11">
    <source>
        <dbReference type="Proteomes" id="UP000327013"/>
    </source>
</evidence>
<dbReference type="OrthoDB" id="3364175at2759"/>
<dbReference type="InterPro" id="IPR052202">
    <property type="entry name" value="Yeast_MetPath_Reg"/>
</dbReference>
<dbReference type="SMART" id="SM00066">
    <property type="entry name" value="GAL4"/>
    <property type="match status" value="1"/>
</dbReference>
<feature type="compositionally biased region" description="Polar residues" evidence="8">
    <location>
        <begin position="182"/>
        <end position="195"/>
    </location>
</feature>
<evidence type="ECO:0000256" key="7">
    <source>
        <dbReference type="ARBA" id="ARBA00023242"/>
    </source>
</evidence>
<feature type="domain" description="Zn(2)-C6 fungal-type" evidence="9">
    <location>
        <begin position="92"/>
        <end position="121"/>
    </location>
</feature>
<feature type="compositionally biased region" description="Low complexity" evidence="8">
    <location>
        <begin position="811"/>
        <end position="821"/>
    </location>
</feature>
<feature type="compositionally biased region" description="Low complexity" evidence="8">
    <location>
        <begin position="230"/>
        <end position="242"/>
    </location>
</feature>
<dbReference type="SMART" id="SM00906">
    <property type="entry name" value="Fungal_trans"/>
    <property type="match status" value="1"/>
</dbReference>
<dbReference type="Proteomes" id="UP000327013">
    <property type="component" value="Unassembled WGS sequence"/>
</dbReference>
<evidence type="ECO:0000256" key="4">
    <source>
        <dbReference type="ARBA" id="ARBA00023015"/>
    </source>
</evidence>